<keyword evidence="3" id="KW-1185">Reference proteome</keyword>
<dbReference type="InterPro" id="IPR019301">
    <property type="entry name" value="Flagellar_prot_FlgJ_N"/>
</dbReference>
<evidence type="ECO:0000313" key="3">
    <source>
        <dbReference type="Proteomes" id="UP000595917"/>
    </source>
</evidence>
<accession>A0A7T8B929</accession>
<dbReference type="KEGG" id="bhc:JFL75_13875"/>
<gene>
    <name evidence="2" type="ORF">JFL75_13875</name>
</gene>
<dbReference type="Pfam" id="PF10135">
    <property type="entry name" value="Rod-binding"/>
    <property type="match status" value="1"/>
</dbReference>
<reference evidence="2" key="1">
    <citation type="submission" date="2021-01" db="EMBL/GenBank/DDBJ databases">
        <title>Description of Breznakiella homolactica.</title>
        <authorList>
            <person name="Song Y."/>
            <person name="Brune A."/>
        </authorList>
    </citation>
    <scope>NUCLEOTIDE SEQUENCE</scope>
    <source>
        <strain evidence="2">RmG30</strain>
    </source>
</reference>
<protein>
    <submittedName>
        <fullName evidence="2">Rod-binding protein</fullName>
    </submittedName>
</protein>
<feature type="domain" description="Flagellar protein FlgJ N-terminal" evidence="1">
    <location>
        <begin position="100"/>
        <end position="144"/>
    </location>
</feature>
<dbReference type="EMBL" id="CP067089">
    <property type="protein sequence ID" value="QQO08027.1"/>
    <property type="molecule type" value="Genomic_DNA"/>
</dbReference>
<evidence type="ECO:0000313" key="2">
    <source>
        <dbReference type="EMBL" id="QQO08027.1"/>
    </source>
</evidence>
<evidence type="ECO:0000259" key="1">
    <source>
        <dbReference type="Pfam" id="PF10135"/>
    </source>
</evidence>
<sequence length="159" mass="17199">MDITALGSYYLNDTRLMPGSLGIANQDGGRPEIEGAFSGLLEKALSAGEEQKNSAAKPETSETPVIPKMAGKPVVDKTDKLYEQCEALETFLVKNILSGMRKTIQKSDFMGGGFAGEMYEDMLYDEYAKDLTKNGGFGLADLAYLELTGQRGKVINTPV</sequence>
<dbReference type="Proteomes" id="UP000595917">
    <property type="component" value="Chromosome"/>
</dbReference>
<proteinExistence type="predicted"/>
<name>A0A7T8B929_9SPIR</name>
<dbReference type="RefSeq" id="WP_215625333.1">
    <property type="nucleotide sequence ID" value="NZ_CP067089.2"/>
</dbReference>
<dbReference type="AlphaFoldDB" id="A0A7T8B929"/>
<organism evidence="2 3">
    <name type="scientific">Breznakiella homolactica</name>
    <dbReference type="NCBI Taxonomy" id="2798577"/>
    <lineage>
        <taxon>Bacteria</taxon>
        <taxon>Pseudomonadati</taxon>
        <taxon>Spirochaetota</taxon>
        <taxon>Spirochaetia</taxon>
        <taxon>Spirochaetales</taxon>
        <taxon>Breznakiellaceae</taxon>
        <taxon>Breznakiella</taxon>
    </lineage>
</organism>